<evidence type="ECO:0000256" key="2">
    <source>
        <dbReference type="SAM" id="MobiDB-lite"/>
    </source>
</evidence>
<reference evidence="3 4" key="1">
    <citation type="submission" date="2024-11" db="EMBL/GenBank/DDBJ databases">
        <title>Adaptive evolution of stress response genes in parasites aligns with host niche diversity.</title>
        <authorList>
            <person name="Hahn C."/>
            <person name="Resl P."/>
        </authorList>
    </citation>
    <scope>NUCLEOTIDE SEQUENCE [LARGE SCALE GENOMIC DNA]</scope>
    <source>
        <strain evidence="3">EGGRZ-B1_66</strain>
        <tissue evidence="3">Body</tissue>
    </source>
</reference>
<feature type="non-terminal residue" evidence="3">
    <location>
        <position position="161"/>
    </location>
</feature>
<feature type="non-terminal residue" evidence="3">
    <location>
        <position position="1"/>
    </location>
</feature>
<keyword evidence="4" id="KW-1185">Reference proteome</keyword>
<evidence type="ECO:0000256" key="1">
    <source>
        <dbReference type="ARBA" id="ARBA00022884"/>
    </source>
</evidence>
<comment type="caution">
    <text evidence="3">The sequence shown here is derived from an EMBL/GenBank/DDBJ whole genome shotgun (WGS) entry which is preliminary data.</text>
</comment>
<keyword evidence="1" id="KW-0694">RNA-binding</keyword>
<protein>
    <submittedName>
        <fullName evidence="3">RNA-binding protein with multiple splicing 2</fullName>
    </submittedName>
</protein>
<dbReference type="EMBL" id="JBJKFK010007015">
    <property type="protein sequence ID" value="KAL3307577.1"/>
    <property type="molecule type" value="Genomic_DNA"/>
</dbReference>
<dbReference type="SUPFAM" id="SSF54928">
    <property type="entry name" value="RNA-binding domain, RBD"/>
    <property type="match status" value="1"/>
</dbReference>
<dbReference type="GO" id="GO:0003723">
    <property type="term" value="F:RNA binding"/>
    <property type="evidence" value="ECO:0007669"/>
    <property type="project" value="UniProtKB-KW"/>
</dbReference>
<organism evidence="3 4">
    <name type="scientific">Cichlidogyrus casuarinus</name>
    <dbReference type="NCBI Taxonomy" id="1844966"/>
    <lineage>
        <taxon>Eukaryota</taxon>
        <taxon>Metazoa</taxon>
        <taxon>Spiralia</taxon>
        <taxon>Lophotrochozoa</taxon>
        <taxon>Platyhelminthes</taxon>
        <taxon>Monogenea</taxon>
        <taxon>Monopisthocotylea</taxon>
        <taxon>Dactylogyridea</taxon>
        <taxon>Ancyrocephalidae</taxon>
        <taxon>Cichlidogyrus</taxon>
    </lineage>
</organism>
<dbReference type="AlphaFoldDB" id="A0ABD2PJD2"/>
<dbReference type="InterPro" id="IPR012677">
    <property type="entry name" value="Nucleotide-bd_a/b_plait_sf"/>
</dbReference>
<proteinExistence type="predicted"/>
<evidence type="ECO:0000313" key="4">
    <source>
        <dbReference type="Proteomes" id="UP001626550"/>
    </source>
</evidence>
<evidence type="ECO:0000313" key="3">
    <source>
        <dbReference type="EMBL" id="KAL3307577.1"/>
    </source>
</evidence>
<feature type="region of interest" description="Disordered" evidence="2">
    <location>
        <begin position="141"/>
        <end position="161"/>
    </location>
</feature>
<dbReference type="PANTHER" id="PTHR10501">
    <property type="entry name" value="U1 SMALL NUCLEAR RIBONUCLEOPROTEIN A/U2 SMALL NUCLEAR RIBONUCLEOPROTEIN B"/>
    <property type="match status" value="1"/>
</dbReference>
<dbReference type="Proteomes" id="UP001626550">
    <property type="component" value="Unassembled WGS sequence"/>
</dbReference>
<accession>A0ABD2PJD2</accession>
<sequence>PVGFVTFETRELAEAAMADLKGVKFDPEGTQHMRLEFARSNTKVTRPKNPLSSPVSSLNPLGLAGMIATNSMCVGAPGSAVSHYGTQMTLGAAQQQAINLANIQAAIGGNSSAVIPQLFQPLGAFDPNLLDHTASQWGAAAAGSTHPQQPPGFDSAAILNQ</sequence>
<dbReference type="Gene3D" id="3.30.70.330">
    <property type="match status" value="1"/>
</dbReference>
<dbReference type="InterPro" id="IPR035979">
    <property type="entry name" value="RBD_domain_sf"/>
</dbReference>
<name>A0ABD2PJD2_9PLAT</name>
<gene>
    <name evidence="3" type="primary">RBPMS2</name>
    <name evidence="3" type="ORF">Ciccas_013906</name>
</gene>